<feature type="domain" description="G" evidence="1">
    <location>
        <begin position="1"/>
        <end position="99"/>
    </location>
</feature>
<dbReference type="Pfam" id="PF01926">
    <property type="entry name" value="MMR_HSR1"/>
    <property type="match status" value="1"/>
</dbReference>
<sequence length="179" mass="20133">VMGPAGSGKSTFIDRAVGRPDIGAGHDLTSCTKEVRVVRYSHDDGVRHIVLVDTPGFDDTFRTDVQILQRIADWLKTTYEKNIKLSGILYLHRISGNRVGGTPLRNYKMFKELCGKDNFKNVILVTTMWDEVTEEVGSARERELHADLWKAMIALGSTTHRFEGTTESAWRIINSLPAR</sequence>
<dbReference type="HOGENOM" id="CLU_018003_0_1_1"/>
<dbReference type="AlphaFoldDB" id="A0A0C9YT43"/>
<gene>
    <name evidence="2" type="ORF">PISMIDRAFT_63616</name>
</gene>
<dbReference type="InterPro" id="IPR027417">
    <property type="entry name" value="P-loop_NTPase"/>
</dbReference>
<dbReference type="SUPFAM" id="SSF52540">
    <property type="entry name" value="P-loop containing nucleoside triphosphate hydrolases"/>
    <property type="match status" value="1"/>
</dbReference>
<dbReference type="CDD" id="cd00882">
    <property type="entry name" value="Ras_like_GTPase"/>
    <property type="match status" value="1"/>
</dbReference>
<protein>
    <recommendedName>
        <fullName evidence="1">G domain-containing protein</fullName>
    </recommendedName>
</protein>
<proteinExistence type="predicted"/>
<organism evidence="2 3">
    <name type="scientific">Pisolithus microcarpus 441</name>
    <dbReference type="NCBI Taxonomy" id="765257"/>
    <lineage>
        <taxon>Eukaryota</taxon>
        <taxon>Fungi</taxon>
        <taxon>Dikarya</taxon>
        <taxon>Basidiomycota</taxon>
        <taxon>Agaricomycotina</taxon>
        <taxon>Agaricomycetes</taxon>
        <taxon>Agaricomycetidae</taxon>
        <taxon>Boletales</taxon>
        <taxon>Sclerodermatineae</taxon>
        <taxon>Pisolithaceae</taxon>
        <taxon>Pisolithus</taxon>
    </lineage>
</organism>
<feature type="non-terminal residue" evidence="2">
    <location>
        <position position="1"/>
    </location>
</feature>
<evidence type="ECO:0000259" key="1">
    <source>
        <dbReference type="Pfam" id="PF01926"/>
    </source>
</evidence>
<evidence type="ECO:0000313" key="3">
    <source>
        <dbReference type="Proteomes" id="UP000054018"/>
    </source>
</evidence>
<dbReference type="GO" id="GO:0005525">
    <property type="term" value="F:GTP binding"/>
    <property type="evidence" value="ECO:0007669"/>
    <property type="project" value="InterPro"/>
</dbReference>
<reference evidence="2 3" key="1">
    <citation type="submission" date="2014-04" db="EMBL/GenBank/DDBJ databases">
        <authorList>
            <consortium name="DOE Joint Genome Institute"/>
            <person name="Kuo A."/>
            <person name="Kohler A."/>
            <person name="Costa M.D."/>
            <person name="Nagy L.G."/>
            <person name="Floudas D."/>
            <person name="Copeland A."/>
            <person name="Barry K.W."/>
            <person name="Cichocki N."/>
            <person name="Veneault-Fourrey C."/>
            <person name="LaButti K."/>
            <person name="Lindquist E.A."/>
            <person name="Lipzen A."/>
            <person name="Lundell T."/>
            <person name="Morin E."/>
            <person name="Murat C."/>
            <person name="Sun H."/>
            <person name="Tunlid A."/>
            <person name="Henrissat B."/>
            <person name="Grigoriev I.V."/>
            <person name="Hibbett D.S."/>
            <person name="Martin F."/>
            <person name="Nordberg H.P."/>
            <person name="Cantor M.N."/>
            <person name="Hua S.X."/>
        </authorList>
    </citation>
    <scope>NUCLEOTIDE SEQUENCE [LARGE SCALE GENOMIC DNA]</scope>
    <source>
        <strain evidence="2 3">441</strain>
    </source>
</reference>
<dbReference type="Gene3D" id="3.40.50.300">
    <property type="entry name" value="P-loop containing nucleotide triphosphate hydrolases"/>
    <property type="match status" value="1"/>
</dbReference>
<accession>A0A0C9YT43</accession>
<dbReference type="OrthoDB" id="8954335at2759"/>
<name>A0A0C9YT43_9AGAM</name>
<evidence type="ECO:0000313" key="2">
    <source>
        <dbReference type="EMBL" id="KIK28120.1"/>
    </source>
</evidence>
<dbReference type="EMBL" id="KN833693">
    <property type="protein sequence ID" value="KIK28120.1"/>
    <property type="molecule type" value="Genomic_DNA"/>
</dbReference>
<dbReference type="InterPro" id="IPR006073">
    <property type="entry name" value="GTP-bd"/>
</dbReference>
<keyword evidence="3" id="KW-1185">Reference proteome</keyword>
<dbReference type="Proteomes" id="UP000054018">
    <property type="component" value="Unassembled WGS sequence"/>
</dbReference>
<reference evidence="3" key="2">
    <citation type="submission" date="2015-01" db="EMBL/GenBank/DDBJ databases">
        <title>Evolutionary Origins and Diversification of the Mycorrhizal Mutualists.</title>
        <authorList>
            <consortium name="DOE Joint Genome Institute"/>
            <consortium name="Mycorrhizal Genomics Consortium"/>
            <person name="Kohler A."/>
            <person name="Kuo A."/>
            <person name="Nagy L.G."/>
            <person name="Floudas D."/>
            <person name="Copeland A."/>
            <person name="Barry K.W."/>
            <person name="Cichocki N."/>
            <person name="Veneault-Fourrey C."/>
            <person name="LaButti K."/>
            <person name="Lindquist E.A."/>
            <person name="Lipzen A."/>
            <person name="Lundell T."/>
            <person name="Morin E."/>
            <person name="Murat C."/>
            <person name="Riley R."/>
            <person name="Ohm R."/>
            <person name="Sun H."/>
            <person name="Tunlid A."/>
            <person name="Henrissat B."/>
            <person name="Grigoriev I.V."/>
            <person name="Hibbett D.S."/>
            <person name="Martin F."/>
        </authorList>
    </citation>
    <scope>NUCLEOTIDE SEQUENCE [LARGE SCALE GENOMIC DNA]</scope>
    <source>
        <strain evidence="3">441</strain>
    </source>
</reference>
<feature type="non-terminal residue" evidence="2">
    <location>
        <position position="179"/>
    </location>
</feature>
<dbReference type="STRING" id="765257.A0A0C9YT43"/>